<dbReference type="AlphaFoldDB" id="A0ABD0Q8P1"/>
<evidence type="ECO:0000313" key="2">
    <source>
        <dbReference type="Proteomes" id="UP001529510"/>
    </source>
</evidence>
<name>A0ABD0Q8P1_CIRMR</name>
<keyword evidence="2" id="KW-1185">Reference proteome</keyword>
<dbReference type="Proteomes" id="UP001529510">
    <property type="component" value="Unassembled WGS sequence"/>
</dbReference>
<dbReference type="SUPFAM" id="SSF49899">
    <property type="entry name" value="Concanavalin A-like lectins/glucanases"/>
    <property type="match status" value="1"/>
</dbReference>
<accession>A0ABD0Q8P1</accession>
<reference evidence="1 2" key="1">
    <citation type="submission" date="2024-05" db="EMBL/GenBank/DDBJ databases">
        <title>Genome sequencing and assembly of Indian major carp, Cirrhinus mrigala (Hamilton, 1822).</title>
        <authorList>
            <person name="Mohindra V."/>
            <person name="Chowdhury L.M."/>
            <person name="Lal K."/>
            <person name="Jena J.K."/>
        </authorList>
    </citation>
    <scope>NUCLEOTIDE SEQUENCE [LARGE SCALE GENOMIC DNA]</scope>
    <source>
        <strain evidence="1">CM1030</strain>
        <tissue evidence="1">Blood</tissue>
    </source>
</reference>
<feature type="non-terminal residue" evidence="1">
    <location>
        <position position="56"/>
    </location>
</feature>
<dbReference type="Gene3D" id="2.60.120.200">
    <property type="match status" value="1"/>
</dbReference>
<proteinExistence type="predicted"/>
<sequence length="56" mass="6256">MLAGQTSLSFAGNSYIKYRVTDSDRNGDMKLGLRIRTLQSQGVIMYTRADPCTLLK</sequence>
<dbReference type="InterPro" id="IPR013320">
    <property type="entry name" value="ConA-like_dom_sf"/>
</dbReference>
<comment type="caution">
    <text evidence="1">The sequence shown here is derived from an EMBL/GenBank/DDBJ whole genome shotgun (WGS) entry which is preliminary data.</text>
</comment>
<evidence type="ECO:0000313" key="1">
    <source>
        <dbReference type="EMBL" id="KAL0182564.1"/>
    </source>
</evidence>
<organism evidence="1 2">
    <name type="scientific">Cirrhinus mrigala</name>
    <name type="common">Mrigala</name>
    <dbReference type="NCBI Taxonomy" id="683832"/>
    <lineage>
        <taxon>Eukaryota</taxon>
        <taxon>Metazoa</taxon>
        <taxon>Chordata</taxon>
        <taxon>Craniata</taxon>
        <taxon>Vertebrata</taxon>
        <taxon>Euteleostomi</taxon>
        <taxon>Actinopterygii</taxon>
        <taxon>Neopterygii</taxon>
        <taxon>Teleostei</taxon>
        <taxon>Ostariophysi</taxon>
        <taxon>Cypriniformes</taxon>
        <taxon>Cyprinidae</taxon>
        <taxon>Labeoninae</taxon>
        <taxon>Labeonini</taxon>
        <taxon>Cirrhinus</taxon>
    </lineage>
</organism>
<protein>
    <submittedName>
        <fullName evidence="1">Uncharacterized protein</fullName>
    </submittedName>
</protein>
<gene>
    <name evidence="1" type="ORF">M9458_021939</name>
</gene>
<dbReference type="EMBL" id="JAMKFB020000010">
    <property type="protein sequence ID" value="KAL0182564.1"/>
    <property type="molecule type" value="Genomic_DNA"/>
</dbReference>